<feature type="coiled-coil region" evidence="1">
    <location>
        <begin position="84"/>
        <end position="132"/>
    </location>
</feature>
<feature type="compositionally biased region" description="Polar residues" evidence="2">
    <location>
        <begin position="203"/>
        <end position="218"/>
    </location>
</feature>
<reference evidence="3" key="1">
    <citation type="submission" date="2021-06" db="EMBL/GenBank/DDBJ databases">
        <authorList>
            <person name="Kallberg Y."/>
            <person name="Tangrot J."/>
            <person name="Rosling A."/>
        </authorList>
    </citation>
    <scope>NUCLEOTIDE SEQUENCE</scope>
    <source>
        <strain evidence="3">CL551</strain>
    </source>
</reference>
<accession>A0A9N9GYD9</accession>
<keyword evidence="1" id="KW-0175">Coiled coil</keyword>
<keyword evidence="4" id="KW-1185">Reference proteome</keyword>
<evidence type="ECO:0000313" key="3">
    <source>
        <dbReference type="EMBL" id="CAG8643365.1"/>
    </source>
</evidence>
<dbReference type="AlphaFoldDB" id="A0A9N9GYD9"/>
<evidence type="ECO:0000256" key="1">
    <source>
        <dbReference type="SAM" id="Coils"/>
    </source>
</evidence>
<feature type="compositionally biased region" description="Basic residues" evidence="2">
    <location>
        <begin position="219"/>
        <end position="228"/>
    </location>
</feature>
<evidence type="ECO:0000256" key="2">
    <source>
        <dbReference type="SAM" id="MobiDB-lite"/>
    </source>
</evidence>
<dbReference type="EMBL" id="CAJVPV010009616">
    <property type="protein sequence ID" value="CAG8643365.1"/>
    <property type="molecule type" value="Genomic_DNA"/>
</dbReference>
<feature type="compositionally biased region" description="Pro residues" evidence="2">
    <location>
        <begin position="277"/>
        <end position="290"/>
    </location>
</feature>
<dbReference type="Proteomes" id="UP000789342">
    <property type="component" value="Unassembled WGS sequence"/>
</dbReference>
<organism evidence="3 4">
    <name type="scientific">Acaulospora morrowiae</name>
    <dbReference type="NCBI Taxonomy" id="94023"/>
    <lineage>
        <taxon>Eukaryota</taxon>
        <taxon>Fungi</taxon>
        <taxon>Fungi incertae sedis</taxon>
        <taxon>Mucoromycota</taxon>
        <taxon>Glomeromycotina</taxon>
        <taxon>Glomeromycetes</taxon>
        <taxon>Diversisporales</taxon>
        <taxon>Acaulosporaceae</taxon>
        <taxon>Acaulospora</taxon>
    </lineage>
</organism>
<protein>
    <submittedName>
        <fullName evidence="3">17844_t:CDS:1</fullName>
    </submittedName>
</protein>
<evidence type="ECO:0000313" key="4">
    <source>
        <dbReference type="Proteomes" id="UP000789342"/>
    </source>
</evidence>
<feature type="compositionally biased region" description="Low complexity" evidence="2">
    <location>
        <begin position="170"/>
        <end position="181"/>
    </location>
</feature>
<feature type="compositionally biased region" description="Low complexity" evidence="2">
    <location>
        <begin position="291"/>
        <end position="301"/>
    </location>
</feature>
<proteinExistence type="predicted"/>
<gene>
    <name evidence="3" type="ORF">AMORRO_LOCUS9621</name>
</gene>
<sequence>MSSVSDEIYVGHVELVSYLATYTSFWGFISRFREVIVTSSLTSPTSCRQDLDNTWVRLERLRGKKGLEEYWKGVEQECKMKRDITNHKAEIERVHRNISELNEQLRIKESDLSVLNEQLQIKEVDLSELTSKWYKSNINSNHSDMGDFVEGFEDDLDGNSNGRSVDDDNNSSSDFGSNCNDVGNFAEGFGDDLGGNSDRGSVDENTPNTPSGVVGTQNSRRKINRKRRDAPPLSREFNLRARRNVNYNVGPSSKRRHKNKPTPSSSSPQPPSSSSSPQPPSSPQLPPPQSPISLLLSSPQISLPPSPIPPHRDRICNRKCSLHCFTATTL</sequence>
<feature type="region of interest" description="Disordered" evidence="2">
    <location>
        <begin position="144"/>
        <end position="314"/>
    </location>
</feature>
<feature type="compositionally biased region" description="Low complexity" evidence="2">
    <location>
        <begin position="263"/>
        <end position="276"/>
    </location>
</feature>
<name>A0A9N9GYD9_9GLOM</name>
<comment type="caution">
    <text evidence="3">The sequence shown here is derived from an EMBL/GenBank/DDBJ whole genome shotgun (WGS) entry which is preliminary data.</text>
</comment>